<dbReference type="InterPro" id="IPR021660">
    <property type="entry name" value="DUF3253"/>
</dbReference>
<dbReference type="InterPro" id="IPR036388">
    <property type="entry name" value="WH-like_DNA-bd_sf"/>
</dbReference>
<reference evidence="2 3" key="1">
    <citation type="journal article" date="2016" name="Int. J. Syst. Evol. Microbiol.">
        <title>Tessaracoccus flavus sp. nov., isolated from the drainage system of a lindane-producing factory.</title>
        <authorList>
            <person name="Kumari R."/>
            <person name="Singh P."/>
            <person name="Schumann P."/>
            <person name="Lal R."/>
        </authorList>
    </citation>
    <scope>NUCLEOTIDE SEQUENCE [LARGE SCALE GENOMIC DNA]</scope>
    <source>
        <strain evidence="2 3">RP1T</strain>
    </source>
</reference>
<dbReference type="Pfam" id="PF11625">
    <property type="entry name" value="DUF3253"/>
    <property type="match status" value="1"/>
</dbReference>
<dbReference type="RefSeq" id="WP_218121520.1">
    <property type="nucleotide sequence ID" value="NZ_CP019605.1"/>
</dbReference>
<feature type="region of interest" description="Disordered" evidence="1">
    <location>
        <begin position="142"/>
        <end position="162"/>
    </location>
</feature>
<sequence length="162" mass="17688">MGAEIETTEDGHHIVVGGRRWRATDPAIPETLKAQLVGALMDARRAVKADGDAARHRVQDAKVALGERGDPWWEEATTEGLTTRIDSTIRALLRRRPDGTICPSEVSRVVGGDGWRDLMDAVRDRAWALRDRGEVDVLQAGAPVEPGARGPIRIGRGPQFPE</sequence>
<dbReference type="STRING" id="1610493.RPIT_04765"/>
<gene>
    <name evidence="2" type="ORF">RPIT_04765</name>
</gene>
<keyword evidence="3" id="KW-1185">Reference proteome</keyword>
<feature type="compositionally biased region" description="Low complexity" evidence="1">
    <location>
        <begin position="146"/>
        <end position="162"/>
    </location>
</feature>
<dbReference type="AlphaFoldDB" id="A0A1Q2CDL1"/>
<protein>
    <submittedName>
        <fullName evidence="2">Uncharacterized protein</fullName>
    </submittedName>
</protein>
<proteinExistence type="predicted"/>
<evidence type="ECO:0000313" key="3">
    <source>
        <dbReference type="Proteomes" id="UP000188324"/>
    </source>
</evidence>
<name>A0A1Q2CDL1_9ACTN</name>
<dbReference type="Proteomes" id="UP000188324">
    <property type="component" value="Chromosome"/>
</dbReference>
<dbReference type="Gene3D" id="1.10.10.10">
    <property type="entry name" value="Winged helix-like DNA-binding domain superfamily/Winged helix DNA-binding domain"/>
    <property type="match status" value="1"/>
</dbReference>
<accession>A0A1Q2CDL1</accession>
<dbReference type="InterPro" id="IPR036390">
    <property type="entry name" value="WH_DNA-bd_sf"/>
</dbReference>
<organism evidence="2 3">
    <name type="scientific">Tessaracoccus flavus</name>
    <dbReference type="NCBI Taxonomy" id="1610493"/>
    <lineage>
        <taxon>Bacteria</taxon>
        <taxon>Bacillati</taxon>
        <taxon>Actinomycetota</taxon>
        <taxon>Actinomycetes</taxon>
        <taxon>Propionibacteriales</taxon>
        <taxon>Propionibacteriaceae</taxon>
        <taxon>Tessaracoccus</taxon>
    </lineage>
</organism>
<dbReference type="EMBL" id="CP019605">
    <property type="protein sequence ID" value="AQP44212.1"/>
    <property type="molecule type" value="Genomic_DNA"/>
</dbReference>
<evidence type="ECO:0000313" key="2">
    <source>
        <dbReference type="EMBL" id="AQP44212.1"/>
    </source>
</evidence>
<evidence type="ECO:0000256" key="1">
    <source>
        <dbReference type="SAM" id="MobiDB-lite"/>
    </source>
</evidence>
<dbReference type="SUPFAM" id="SSF46785">
    <property type="entry name" value="Winged helix' DNA-binding domain"/>
    <property type="match status" value="1"/>
</dbReference>
<dbReference type="KEGG" id="tfl:RPIT_04765"/>